<feature type="transmembrane region" description="Helical" evidence="1">
    <location>
        <begin position="79"/>
        <end position="99"/>
    </location>
</feature>
<feature type="transmembrane region" description="Helical" evidence="1">
    <location>
        <begin position="52"/>
        <end position="72"/>
    </location>
</feature>
<dbReference type="EMBL" id="SDWT01000001">
    <property type="protein sequence ID" value="RYB93253.1"/>
    <property type="molecule type" value="Genomic_DNA"/>
</dbReference>
<dbReference type="AlphaFoldDB" id="A0A4Q2RZV9"/>
<evidence type="ECO:0000313" key="2">
    <source>
        <dbReference type="EMBL" id="RYB93253.1"/>
    </source>
</evidence>
<proteinExistence type="predicted"/>
<keyword evidence="3" id="KW-1185">Reference proteome</keyword>
<keyword evidence="1" id="KW-0812">Transmembrane</keyword>
<evidence type="ECO:0000256" key="1">
    <source>
        <dbReference type="SAM" id="Phobius"/>
    </source>
</evidence>
<dbReference type="RefSeq" id="WP_129398325.1">
    <property type="nucleotide sequence ID" value="NZ_SDWT01000001.1"/>
</dbReference>
<gene>
    <name evidence="2" type="ORF">EUA93_02115</name>
</gene>
<protein>
    <submittedName>
        <fullName evidence="2">Uncharacterized protein</fullName>
    </submittedName>
</protein>
<accession>A0A4Q2RZV9</accession>
<keyword evidence="1" id="KW-0472">Membrane</keyword>
<evidence type="ECO:0000313" key="3">
    <source>
        <dbReference type="Proteomes" id="UP000294071"/>
    </source>
</evidence>
<name>A0A4Q2RZV9_9ACTN</name>
<sequence>MSDGAFSGRVVALLVLLGLALAVVPTLAAGFVMCGVSGCTGGGFGVSTDPGLTRILLVVAGLTAALPLGAYAAAHRSGVLALSALGLAVVSTLVAGLVIGSDVAGCPRTLDSAACRDESR</sequence>
<comment type="caution">
    <text evidence="2">The sequence shown here is derived from an EMBL/GenBank/DDBJ whole genome shotgun (WGS) entry which is preliminary data.</text>
</comment>
<dbReference type="Proteomes" id="UP000294071">
    <property type="component" value="Unassembled WGS sequence"/>
</dbReference>
<reference evidence="2 3" key="1">
    <citation type="submission" date="2019-01" db="EMBL/GenBank/DDBJ databases">
        <title>Novel species of Nocardioides.</title>
        <authorList>
            <person name="Liu Q."/>
            <person name="Xin Y.-H."/>
        </authorList>
    </citation>
    <scope>NUCLEOTIDE SEQUENCE [LARGE SCALE GENOMIC DNA]</scope>
    <source>
        <strain evidence="2 3">CGMCC 4.6882</strain>
    </source>
</reference>
<organism evidence="2 3">
    <name type="scientific">Nocardioides oleivorans</name>
    <dbReference type="NCBI Taxonomy" id="273676"/>
    <lineage>
        <taxon>Bacteria</taxon>
        <taxon>Bacillati</taxon>
        <taxon>Actinomycetota</taxon>
        <taxon>Actinomycetes</taxon>
        <taxon>Propionibacteriales</taxon>
        <taxon>Nocardioidaceae</taxon>
        <taxon>Nocardioides</taxon>
    </lineage>
</organism>
<keyword evidence="1" id="KW-1133">Transmembrane helix</keyword>